<dbReference type="RefSeq" id="WP_126863208.1">
    <property type="nucleotide sequence ID" value="NZ_JAUSTX010000021.1"/>
</dbReference>
<dbReference type="AlphaFoldDB" id="A0A433HVV4"/>
<sequence>MVLPQKATQPTMYFIGVTTTQSSIMKLFPLWASELGLKDTVIEGIDIEIHAESKKYRDCLNFIKNDPLSLGALVTTHKIDLYNATKDLFDYLDPYATMFDEISSISKNDNRLEGYAKDPISSGLSIESFIPDNYWKKHNGEVFIMGAGGSALAISSYLTEKKHGDNTPSKIIITNRSEPRLKSAEKLLSKIDTKVKFEYHLCPNPAENDAILKSLKPNSLVINATGLGKDRPGSPLTDECEFPKNSLVWELNYRGELDFMHQALKQKVEKNLHVEDGWIYFIHGWTQVISEVFHKEIKKDVFAKLEKIAMDLRLEKVK</sequence>
<comment type="caution">
    <text evidence="1">The sequence shown here is derived from an EMBL/GenBank/DDBJ whole genome shotgun (WGS) entry which is preliminary data.</text>
</comment>
<evidence type="ECO:0000313" key="1">
    <source>
        <dbReference type="EMBL" id="RUQ32448.1"/>
    </source>
</evidence>
<keyword evidence="2" id="KW-1185">Reference proteome</keyword>
<evidence type="ECO:0000313" key="2">
    <source>
        <dbReference type="Proteomes" id="UP000267430"/>
    </source>
</evidence>
<proteinExistence type="predicted"/>
<dbReference type="InterPro" id="IPR036291">
    <property type="entry name" value="NAD(P)-bd_dom_sf"/>
</dbReference>
<protein>
    <submittedName>
        <fullName evidence="1">Shikimate dehydrogenase</fullName>
    </submittedName>
</protein>
<dbReference type="Proteomes" id="UP000267430">
    <property type="component" value="Unassembled WGS sequence"/>
</dbReference>
<name>A0A433HVV4_9BACI</name>
<accession>A0A433HVV4</accession>
<dbReference type="OrthoDB" id="8990234at2"/>
<gene>
    <name evidence="1" type="ORF">ELQ35_02100</name>
</gene>
<dbReference type="SUPFAM" id="SSF51735">
    <property type="entry name" value="NAD(P)-binding Rossmann-fold domains"/>
    <property type="match status" value="1"/>
</dbReference>
<dbReference type="Gene3D" id="3.40.50.720">
    <property type="entry name" value="NAD(P)-binding Rossmann-like Domain"/>
    <property type="match status" value="1"/>
</dbReference>
<organism evidence="1 2">
    <name type="scientific">Peribacillus cavernae</name>
    <dbReference type="NCBI Taxonomy" id="1674310"/>
    <lineage>
        <taxon>Bacteria</taxon>
        <taxon>Bacillati</taxon>
        <taxon>Bacillota</taxon>
        <taxon>Bacilli</taxon>
        <taxon>Bacillales</taxon>
        <taxon>Bacillaceae</taxon>
        <taxon>Peribacillus</taxon>
    </lineage>
</organism>
<dbReference type="EMBL" id="RYZZ01000002">
    <property type="protein sequence ID" value="RUQ32448.1"/>
    <property type="molecule type" value="Genomic_DNA"/>
</dbReference>
<reference evidence="1 2" key="1">
    <citation type="submission" date="2018-12" db="EMBL/GenBank/DDBJ databases">
        <title>Bacillus chawlae sp. nov., Bacillus glennii sp. nov., and Bacillus saganii sp. nov. Isolated from the Vehicle Assembly Building at Kennedy Space Center where the Viking Spacecraft were Assembled.</title>
        <authorList>
            <person name="Seuylemezian A."/>
            <person name="Vaishampayan P."/>
        </authorList>
    </citation>
    <scope>NUCLEOTIDE SEQUENCE [LARGE SCALE GENOMIC DNA]</scope>
    <source>
        <strain evidence="1 2">L5</strain>
    </source>
</reference>